<evidence type="ECO:0000256" key="2">
    <source>
        <dbReference type="ARBA" id="ARBA00022741"/>
    </source>
</evidence>
<evidence type="ECO:0000313" key="8">
    <source>
        <dbReference type="EMBL" id="KAG0299843.1"/>
    </source>
</evidence>
<organism evidence="8 9">
    <name type="scientific">Linnemannia gamsii</name>
    <dbReference type="NCBI Taxonomy" id="64522"/>
    <lineage>
        <taxon>Eukaryota</taxon>
        <taxon>Fungi</taxon>
        <taxon>Fungi incertae sedis</taxon>
        <taxon>Mucoromycota</taxon>
        <taxon>Mortierellomycotina</taxon>
        <taxon>Mortierellomycetes</taxon>
        <taxon>Mortierellales</taxon>
        <taxon>Mortierellaceae</taxon>
        <taxon>Linnemannia</taxon>
    </lineage>
</organism>
<evidence type="ECO:0000256" key="4">
    <source>
        <dbReference type="ARBA" id="ARBA00038101"/>
    </source>
</evidence>
<evidence type="ECO:0000256" key="3">
    <source>
        <dbReference type="ARBA" id="ARBA00022840"/>
    </source>
</evidence>
<evidence type="ECO:0000256" key="1">
    <source>
        <dbReference type="ARBA" id="ARBA00022527"/>
    </source>
</evidence>
<dbReference type="Gene3D" id="1.10.510.10">
    <property type="entry name" value="Transferase(Phosphotransferase) domain 1"/>
    <property type="match status" value="1"/>
</dbReference>
<name>A0A9P6QXU6_9FUNG</name>
<sequence>MCPPAIRLFRFMSLLTIENIVGSGAYGAVYRARWGGQPVAAKTFFRSQSDLYKKAIQKETSILQRLRHRHIIQFYRAHQQDGRMYLIMDLAEKGSLASVINTKSSGGQDLLLDWPTKMRLAYEIALGLEYIHGEGVLHRDLKSANVLLTRHMEVKLADFGLAEVRQSMSTGASISNSSTGVVGTLRWMAPELFSDKPKYSPKSDMYALGMVMWEMAANCTRPFQDQTNDYVVPTFVKDGRREVLPYDTPAQYRELVEQCWHQDPAYRPDASKAALMVHDEPTEEGGVANKHCSATSFGLSTNGSILGQRRGCDEVESALYNLKIAENQQSGHVGRLPQTDDPVVSFFCMQARQGDQDAQLFLGWMYSHGWGGVEKSVEDSLCWYREAAERGNDTAQLTLARIYEQGQGVEPSDVEAVTWYRKAADRGNAEAQFSLGQLYDYGRGVKESLVDAAQWYGRAADQGHVDAQVKMGSWCSLGLGVEKSDIKAVNWYRKAALQGSATGQLNFGYMYHSGQGLERDDIKAVEWYRKAADQGEAGALVNLGVMYYHGYGVGQSYIQAVALYRRAAEQGHLKAQCCLSSMYQDGLGVEQDYVEAASWLRKAAEQGYHQAQHELALMYLDAESSPLCSKGVGFKQNHVEAVSWLLKAALQENADAQSLLGSLYANGTGVKQNDIVAARWYKKAAAQGDAMAMFNLGCFYYHGRGVEQSYVAALAWHQEATNHGNEMSPRNIGYMYEVGQAVEQSIVEAARWYLIAAERGDVRAQLLVSKSFFQGRGVKKNKDEAFKWCRKAAEQSNVDAQLQLGGMYLVEQNDAEAAIWYRKAAEQGNARAQMVLESVFGQGREAE</sequence>
<keyword evidence="6" id="KW-0732">Signal</keyword>
<dbReference type="InterPro" id="IPR001245">
    <property type="entry name" value="Ser-Thr/Tyr_kinase_cat_dom"/>
</dbReference>
<feature type="chain" id="PRO_5040175227" description="Protein kinase domain-containing protein" evidence="6">
    <location>
        <begin position="28"/>
        <end position="847"/>
    </location>
</feature>
<dbReference type="SUPFAM" id="SSF56112">
    <property type="entry name" value="Protein kinase-like (PK-like)"/>
    <property type="match status" value="1"/>
</dbReference>
<evidence type="ECO:0000256" key="6">
    <source>
        <dbReference type="SAM" id="SignalP"/>
    </source>
</evidence>
<keyword evidence="9" id="KW-1185">Reference proteome</keyword>
<keyword evidence="1" id="KW-0723">Serine/threonine-protein kinase</keyword>
<dbReference type="Proteomes" id="UP000823405">
    <property type="component" value="Unassembled WGS sequence"/>
</dbReference>
<dbReference type="PRINTS" id="PR00109">
    <property type="entry name" value="TYRKINASE"/>
</dbReference>
<dbReference type="PROSITE" id="PS50011">
    <property type="entry name" value="PROTEIN_KINASE_DOM"/>
    <property type="match status" value="1"/>
</dbReference>
<keyword evidence="1" id="KW-0808">Transferase</keyword>
<dbReference type="SMART" id="SM00220">
    <property type="entry name" value="S_TKc"/>
    <property type="match status" value="1"/>
</dbReference>
<dbReference type="InterPro" id="IPR008271">
    <property type="entry name" value="Ser/Thr_kinase_AS"/>
</dbReference>
<dbReference type="InterPro" id="IPR017441">
    <property type="entry name" value="Protein_kinase_ATP_BS"/>
</dbReference>
<dbReference type="InterPro" id="IPR011990">
    <property type="entry name" value="TPR-like_helical_dom_sf"/>
</dbReference>
<keyword evidence="3 5" id="KW-0067">ATP-binding</keyword>
<evidence type="ECO:0000259" key="7">
    <source>
        <dbReference type="PROSITE" id="PS50011"/>
    </source>
</evidence>
<dbReference type="EMBL" id="JAAAIN010001832">
    <property type="protein sequence ID" value="KAG0299843.1"/>
    <property type="molecule type" value="Genomic_DNA"/>
</dbReference>
<evidence type="ECO:0000313" key="9">
    <source>
        <dbReference type="Proteomes" id="UP000823405"/>
    </source>
</evidence>
<dbReference type="Pfam" id="PF08238">
    <property type="entry name" value="Sel1"/>
    <property type="match status" value="13"/>
</dbReference>
<accession>A0A9P6QXU6</accession>
<dbReference type="InterPro" id="IPR050767">
    <property type="entry name" value="Sel1_AlgK"/>
</dbReference>
<gene>
    <name evidence="8" type="ORF">BGZ97_003514</name>
</gene>
<proteinExistence type="inferred from homology"/>
<dbReference type="PANTHER" id="PTHR11102">
    <property type="entry name" value="SEL-1-LIKE PROTEIN"/>
    <property type="match status" value="1"/>
</dbReference>
<dbReference type="InterPro" id="IPR000719">
    <property type="entry name" value="Prot_kinase_dom"/>
</dbReference>
<dbReference type="CDD" id="cd13999">
    <property type="entry name" value="STKc_MAP3K-like"/>
    <property type="match status" value="1"/>
</dbReference>
<feature type="signal peptide" evidence="6">
    <location>
        <begin position="1"/>
        <end position="27"/>
    </location>
</feature>
<keyword evidence="1" id="KW-0418">Kinase</keyword>
<dbReference type="Pfam" id="PF07714">
    <property type="entry name" value="PK_Tyr_Ser-Thr"/>
    <property type="match status" value="1"/>
</dbReference>
<dbReference type="PROSITE" id="PS00108">
    <property type="entry name" value="PROTEIN_KINASE_ST"/>
    <property type="match status" value="1"/>
</dbReference>
<feature type="binding site" evidence="5">
    <location>
        <position position="42"/>
    </location>
    <ligand>
        <name>ATP</name>
        <dbReference type="ChEBI" id="CHEBI:30616"/>
    </ligand>
</feature>
<dbReference type="OrthoDB" id="272077at2759"/>
<dbReference type="PANTHER" id="PTHR11102:SF160">
    <property type="entry name" value="ERAD-ASSOCIATED E3 UBIQUITIN-PROTEIN LIGASE COMPONENT HRD3"/>
    <property type="match status" value="1"/>
</dbReference>
<dbReference type="InterPro" id="IPR006597">
    <property type="entry name" value="Sel1-like"/>
</dbReference>
<protein>
    <recommendedName>
        <fullName evidence="7">Protein kinase domain-containing protein</fullName>
    </recommendedName>
</protein>
<dbReference type="AlphaFoldDB" id="A0A9P6QXU6"/>
<dbReference type="InterPro" id="IPR011009">
    <property type="entry name" value="Kinase-like_dom_sf"/>
</dbReference>
<evidence type="ECO:0000256" key="5">
    <source>
        <dbReference type="PROSITE-ProRule" id="PRU10141"/>
    </source>
</evidence>
<comment type="caution">
    <text evidence="8">The sequence shown here is derived from an EMBL/GenBank/DDBJ whole genome shotgun (WGS) entry which is preliminary data.</text>
</comment>
<dbReference type="SUPFAM" id="SSF81901">
    <property type="entry name" value="HCP-like"/>
    <property type="match status" value="3"/>
</dbReference>
<dbReference type="SMART" id="SM00671">
    <property type="entry name" value="SEL1"/>
    <property type="match status" value="13"/>
</dbReference>
<feature type="domain" description="Protein kinase" evidence="7">
    <location>
        <begin position="15"/>
        <end position="281"/>
    </location>
</feature>
<dbReference type="GO" id="GO:0004674">
    <property type="term" value="F:protein serine/threonine kinase activity"/>
    <property type="evidence" value="ECO:0007669"/>
    <property type="project" value="UniProtKB-KW"/>
</dbReference>
<comment type="similarity">
    <text evidence="4">Belongs to the sel-1 family.</text>
</comment>
<reference evidence="8" key="1">
    <citation type="journal article" date="2020" name="Fungal Divers.">
        <title>Resolving the Mortierellaceae phylogeny through synthesis of multi-gene phylogenetics and phylogenomics.</title>
        <authorList>
            <person name="Vandepol N."/>
            <person name="Liber J."/>
            <person name="Desiro A."/>
            <person name="Na H."/>
            <person name="Kennedy M."/>
            <person name="Barry K."/>
            <person name="Grigoriev I.V."/>
            <person name="Miller A.N."/>
            <person name="O'Donnell K."/>
            <person name="Stajich J.E."/>
            <person name="Bonito G."/>
        </authorList>
    </citation>
    <scope>NUCLEOTIDE SEQUENCE</scope>
    <source>
        <strain evidence="8">NVP60</strain>
    </source>
</reference>
<dbReference type="Gene3D" id="1.25.40.10">
    <property type="entry name" value="Tetratricopeptide repeat domain"/>
    <property type="match status" value="3"/>
</dbReference>
<keyword evidence="2 5" id="KW-0547">Nucleotide-binding</keyword>
<dbReference type="PROSITE" id="PS00107">
    <property type="entry name" value="PROTEIN_KINASE_ATP"/>
    <property type="match status" value="1"/>
</dbReference>
<dbReference type="GO" id="GO:0005524">
    <property type="term" value="F:ATP binding"/>
    <property type="evidence" value="ECO:0007669"/>
    <property type="project" value="UniProtKB-UniRule"/>
</dbReference>